<keyword evidence="15" id="KW-1185">Reference proteome</keyword>
<feature type="repeat" description="ANK" evidence="12">
    <location>
        <begin position="195"/>
        <end position="227"/>
    </location>
</feature>
<dbReference type="GO" id="GO:0006887">
    <property type="term" value="P:exocytosis"/>
    <property type="evidence" value="ECO:0007669"/>
    <property type="project" value="UniProtKB-KW"/>
</dbReference>
<evidence type="ECO:0000256" key="6">
    <source>
        <dbReference type="ARBA" id="ARBA00022656"/>
    </source>
</evidence>
<dbReference type="PROSITE" id="PS50297">
    <property type="entry name" value="ANK_REP_REGION"/>
    <property type="match status" value="1"/>
</dbReference>
<keyword evidence="5" id="KW-1052">Target cell membrane</keyword>
<dbReference type="InterPro" id="IPR036770">
    <property type="entry name" value="Ankyrin_rpt-contain_sf"/>
</dbReference>
<comment type="subcellular location">
    <subcellularLocation>
        <location evidence="2">Secreted</location>
    </subcellularLocation>
    <subcellularLocation>
        <location evidence="1">Target cell membrane</location>
    </subcellularLocation>
</comment>
<dbReference type="InterPro" id="IPR002110">
    <property type="entry name" value="Ankyrin_rpt"/>
</dbReference>
<evidence type="ECO:0000256" key="4">
    <source>
        <dbReference type="ARBA" id="ARBA00022525"/>
    </source>
</evidence>
<feature type="transmembrane region" description="Helical" evidence="13">
    <location>
        <begin position="307"/>
        <end position="328"/>
    </location>
</feature>
<evidence type="ECO:0000256" key="9">
    <source>
        <dbReference type="ARBA" id="ARBA00023028"/>
    </source>
</evidence>
<evidence type="ECO:0000256" key="11">
    <source>
        <dbReference type="ARBA" id="ARBA00023298"/>
    </source>
</evidence>
<keyword evidence="3" id="KW-0268">Exocytosis</keyword>
<sequence length="397" mass="45112">MSDRNAAIRLIKLYGEDGMKEWKKEVNYGKRSYIEGFFSRLKQIFGFSFRNKSEINREKELLIKCYLLNKFTDIGASKDVQKQNEEKFKELGAAYEFLTGKDVKEAITFSGEDLDGVSSTDDLLILLHLAIFKKQADFLEKLLSRFKSSKGEKFGDYINNFTTFDDSPLYIACLLGYTNIVTLLLKHKANPDLSKDYTPLLTACSMGRADVVEILLKYKANPNLSSGPNNFLPLLTVIFSHTNDSNKENYIKITELLLKYGADPNTLVEDSIRVIECTESNILKRTFMLHGNNKIKKLMVQYGGVDLHYLFTYGLFATCFTSCMIIHVSSVYKLSNYEIPICIFAILFCTYRALEAAFFAKTKEPSPEFAEVMTEKVVNNVGLNAEDNSERIDNALA</sequence>
<keyword evidence="13" id="KW-0812">Transmembrane</keyword>
<dbReference type="Proteomes" id="UP000887116">
    <property type="component" value="Unassembled WGS sequence"/>
</dbReference>
<evidence type="ECO:0000256" key="12">
    <source>
        <dbReference type="PROSITE-ProRule" id="PRU00023"/>
    </source>
</evidence>
<accession>A0A8X6I8Y1</accession>
<evidence type="ECO:0000256" key="3">
    <source>
        <dbReference type="ARBA" id="ARBA00022483"/>
    </source>
</evidence>
<organism evidence="14 15">
    <name type="scientific">Trichonephila clavata</name>
    <name type="common">Joro spider</name>
    <name type="synonym">Nephila clavata</name>
    <dbReference type="NCBI Taxonomy" id="2740835"/>
    <lineage>
        <taxon>Eukaryota</taxon>
        <taxon>Metazoa</taxon>
        <taxon>Ecdysozoa</taxon>
        <taxon>Arthropoda</taxon>
        <taxon>Chelicerata</taxon>
        <taxon>Arachnida</taxon>
        <taxon>Araneae</taxon>
        <taxon>Araneomorphae</taxon>
        <taxon>Entelegynae</taxon>
        <taxon>Araneoidea</taxon>
        <taxon>Nephilidae</taxon>
        <taxon>Trichonephila</taxon>
    </lineage>
</organism>
<evidence type="ECO:0008006" key="16">
    <source>
        <dbReference type="Google" id="ProtNLM"/>
    </source>
</evidence>
<evidence type="ECO:0000256" key="7">
    <source>
        <dbReference type="ARBA" id="ARBA00022699"/>
    </source>
</evidence>
<evidence type="ECO:0000256" key="8">
    <source>
        <dbReference type="ARBA" id="ARBA00022737"/>
    </source>
</evidence>
<keyword evidence="8" id="KW-0677">Repeat</keyword>
<reference evidence="14" key="1">
    <citation type="submission" date="2020-07" db="EMBL/GenBank/DDBJ databases">
        <title>Multicomponent nature underlies the extraordinary mechanical properties of spider dragline silk.</title>
        <authorList>
            <person name="Kono N."/>
            <person name="Nakamura H."/>
            <person name="Mori M."/>
            <person name="Yoshida Y."/>
            <person name="Ohtoshi R."/>
            <person name="Malay A.D."/>
            <person name="Moran D.A.P."/>
            <person name="Tomita M."/>
            <person name="Numata K."/>
            <person name="Arakawa K."/>
        </authorList>
    </citation>
    <scope>NUCLEOTIDE SEQUENCE</scope>
</reference>
<dbReference type="EMBL" id="BMAO01027496">
    <property type="protein sequence ID" value="GFR17599.1"/>
    <property type="molecule type" value="Genomic_DNA"/>
</dbReference>
<proteinExistence type="predicted"/>
<gene>
    <name evidence="14" type="primary">TV42_00290</name>
    <name evidence="14" type="ORF">TNCT_446801</name>
</gene>
<evidence type="ECO:0000256" key="10">
    <source>
        <dbReference type="ARBA" id="ARBA00023043"/>
    </source>
</evidence>
<dbReference type="Gene3D" id="1.25.40.20">
    <property type="entry name" value="Ankyrin repeat-containing domain"/>
    <property type="match status" value="1"/>
</dbReference>
<keyword evidence="13" id="KW-1133">Transmembrane helix</keyword>
<dbReference type="PANTHER" id="PTHR24198:SF194">
    <property type="entry name" value="INVERSIN-A"/>
    <property type="match status" value="1"/>
</dbReference>
<dbReference type="SUPFAM" id="SSF48403">
    <property type="entry name" value="Ankyrin repeat"/>
    <property type="match status" value="1"/>
</dbReference>
<dbReference type="GO" id="GO:0044218">
    <property type="term" value="C:other organism cell membrane"/>
    <property type="evidence" value="ECO:0007669"/>
    <property type="project" value="UniProtKB-KW"/>
</dbReference>
<keyword evidence="4" id="KW-0964">Secreted</keyword>
<keyword evidence="7" id="KW-0528">Neurotoxin</keyword>
<comment type="caution">
    <text evidence="14">The sequence shown here is derived from an EMBL/GenBank/DDBJ whole genome shotgun (WGS) entry which is preliminary data.</text>
</comment>
<evidence type="ECO:0000256" key="2">
    <source>
        <dbReference type="ARBA" id="ARBA00004613"/>
    </source>
</evidence>
<keyword evidence="13" id="KW-0472">Membrane</keyword>
<dbReference type="AlphaFoldDB" id="A0A8X6I8Y1"/>
<keyword evidence="6" id="KW-0800">Toxin</keyword>
<dbReference type="SMART" id="SM00248">
    <property type="entry name" value="ANK"/>
    <property type="match status" value="4"/>
</dbReference>
<keyword evidence="9" id="KW-0638">Presynaptic neurotoxin</keyword>
<evidence type="ECO:0000256" key="1">
    <source>
        <dbReference type="ARBA" id="ARBA00004175"/>
    </source>
</evidence>
<dbReference type="GO" id="GO:0044231">
    <property type="term" value="C:host cell presynaptic membrane"/>
    <property type="evidence" value="ECO:0007669"/>
    <property type="project" value="UniProtKB-KW"/>
</dbReference>
<name>A0A8X6I8Y1_TRICU</name>
<feature type="repeat" description="ANK" evidence="12">
    <location>
        <begin position="164"/>
        <end position="196"/>
    </location>
</feature>
<protein>
    <recommendedName>
        <fullName evidence="16">Ankyrin repeat protein</fullName>
    </recommendedName>
</protein>
<dbReference type="GO" id="GO:0005576">
    <property type="term" value="C:extracellular region"/>
    <property type="evidence" value="ECO:0007669"/>
    <property type="project" value="UniProtKB-SubCell"/>
</dbReference>
<evidence type="ECO:0000256" key="13">
    <source>
        <dbReference type="SAM" id="Phobius"/>
    </source>
</evidence>
<evidence type="ECO:0000256" key="5">
    <source>
        <dbReference type="ARBA" id="ARBA00022537"/>
    </source>
</evidence>
<evidence type="ECO:0000313" key="15">
    <source>
        <dbReference type="Proteomes" id="UP000887116"/>
    </source>
</evidence>
<evidence type="ECO:0000313" key="14">
    <source>
        <dbReference type="EMBL" id="GFR17599.1"/>
    </source>
</evidence>
<dbReference type="PROSITE" id="PS50088">
    <property type="entry name" value="ANK_REPEAT"/>
    <property type="match status" value="2"/>
</dbReference>
<keyword evidence="10 12" id="KW-0040">ANK repeat</keyword>
<keyword evidence="11" id="KW-1053">Target membrane</keyword>
<dbReference type="PANTHER" id="PTHR24198">
    <property type="entry name" value="ANKYRIN REPEAT AND PROTEIN KINASE DOMAIN-CONTAINING PROTEIN"/>
    <property type="match status" value="1"/>
</dbReference>
<dbReference type="Pfam" id="PF12796">
    <property type="entry name" value="Ank_2"/>
    <property type="match status" value="1"/>
</dbReference>
<dbReference type="GO" id="GO:0090729">
    <property type="term" value="F:toxin activity"/>
    <property type="evidence" value="ECO:0007669"/>
    <property type="project" value="UniProtKB-KW"/>
</dbReference>